<dbReference type="Proteomes" id="UP000663801">
    <property type="component" value="Unassembled WGS sequence"/>
</dbReference>
<keyword evidence="4 7" id="KW-0812">Transmembrane</keyword>
<accession>A0A939C3D1</accession>
<keyword evidence="2 7" id="KW-0813">Transport</keyword>
<feature type="transmembrane region" description="Helical" evidence="7">
    <location>
        <begin position="59"/>
        <end position="80"/>
    </location>
</feature>
<keyword evidence="5 7" id="KW-1133">Transmembrane helix</keyword>
<evidence type="ECO:0000256" key="6">
    <source>
        <dbReference type="ARBA" id="ARBA00023136"/>
    </source>
</evidence>
<evidence type="ECO:0000313" key="9">
    <source>
        <dbReference type="EMBL" id="MBM9476941.1"/>
    </source>
</evidence>
<evidence type="ECO:0000256" key="4">
    <source>
        <dbReference type="ARBA" id="ARBA00022692"/>
    </source>
</evidence>
<dbReference type="CDD" id="cd06261">
    <property type="entry name" value="TM_PBP2"/>
    <property type="match status" value="1"/>
</dbReference>
<evidence type="ECO:0000256" key="7">
    <source>
        <dbReference type="RuleBase" id="RU363032"/>
    </source>
</evidence>
<dbReference type="PROSITE" id="PS50928">
    <property type="entry name" value="ABC_TM1"/>
    <property type="match status" value="1"/>
</dbReference>
<comment type="similarity">
    <text evidence="7">Belongs to the binding-protein-dependent transport system permease family.</text>
</comment>
<dbReference type="PANTHER" id="PTHR43386:SF1">
    <property type="entry name" value="D,D-DIPEPTIDE TRANSPORT SYSTEM PERMEASE PROTEIN DDPC-RELATED"/>
    <property type="match status" value="1"/>
</dbReference>
<feature type="transmembrane region" description="Helical" evidence="7">
    <location>
        <begin position="306"/>
        <end position="325"/>
    </location>
</feature>
<keyword evidence="10" id="KW-1185">Reference proteome</keyword>
<dbReference type="RefSeq" id="WP_205257055.1">
    <property type="nucleotide sequence ID" value="NZ_BAAAPV010000001.1"/>
</dbReference>
<dbReference type="AlphaFoldDB" id="A0A939C3D1"/>
<feature type="transmembrane region" description="Helical" evidence="7">
    <location>
        <begin position="197"/>
        <end position="218"/>
    </location>
</feature>
<proteinExistence type="inferred from homology"/>
<dbReference type="SUPFAM" id="SSF161098">
    <property type="entry name" value="MetI-like"/>
    <property type="match status" value="1"/>
</dbReference>
<comment type="caution">
    <text evidence="9">The sequence shown here is derived from an EMBL/GenBank/DDBJ whole genome shotgun (WGS) entry which is preliminary data.</text>
</comment>
<dbReference type="GO" id="GO:0005886">
    <property type="term" value="C:plasma membrane"/>
    <property type="evidence" value="ECO:0007669"/>
    <property type="project" value="UniProtKB-SubCell"/>
</dbReference>
<dbReference type="PANTHER" id="PTHR43386">
    <property type="entry name" value="OLIGOPEPTIDE TRANSPORT SYSTEM PERMEASE PROTEIN APPC"/>
    <property type="match status" value="1"/>
</dbReference>
<dbReference type="GO" id="GO:0055085">
    <property type="term" value="P:transmembrane transport"/>
    <property type="evidence" value="ECO:0007669"/>
    <property type="project" value="InterPro"/>
</dbReference>
<organism evidence="9 10">
    <name type="scientific">Nakamurella flavida</name>
    <dbReference type="NCBI Taxonomy" id="363630"/>
    <lineage>
        <taxon>Bacteria</taxon>
        <taxon>Bacillati</taxon>
        <taxon>Actinomycetota</taxon>
        <taxon>Actinomycetes</taxon>
        <taxon>Nakamurellales</taxon>
        <taxon>Nakamurellaceae</taxon>
        <taxon>Nakamurella</taxon>
    </lineage>
</organism>
<evidence type="ECO:0000256" key="5">
    <source>
        <dbReference type="ARBA" id="ARBA00022989"/>
    </source>
</evidence>
<name>A0A939C3D1_9ACTN</name>
<evidence type="ECO:0000256" key="1">
    <source>
        <dbReference type="ARBA" id="ARBA00004651"/>
    </source>
</evidence>
<feature type="transmembrane region" description="Helical" evidence="7">
    <location>
        <begin position="139"/>
        <end position="163"/>
    </location>
</feature>
<feature type="domain" description="ABC transmembrane type-1" evidence="8">
    <location>
        <begin position="135"/>
        <end position="325"/>
    </location>
</feature>
<dbReference type="InterPro" id="IPR000515">
    <property type="entry name" value="MetI-like"/>
</dbReference>
<feature type="transmembrane region" description="Helical" evidence="7">
    <location>
        <begin position="249"/>
        <end position="271"/>
    </location>
</feature>
<keyword evidence="3" id="KW-1003">Cell membrane</keyword>
<gene>
    <name evidence="9" type="ORF">JL107_10830</name>
</gene>
<dbReference type="Pfam" id="PF12911">
    <property type="entry name" value="OppC_N"/>
    <property type="match status" value="1"/>
</dbReference>
<keyword evidence="6 7" id="KW-0472">Membrane</keyword>
<reference evidence="9" key="1">
    <citation type="submission" date="2021-01" db="EMBL/GenBank/DDBJ databases">
        <title>KCTC 19127 draft genome.</title>
        <authorList>
            <person name="An D."/>
        </authorList>
    </citation>
    <scope>NUCLEOTIDE SEQUENCE</scope>
    <source>
        <strain evidence="9">KCTC 19127</strain>
    </source>
</reference>
<dbReference type="Pfam" id="PF00528">
    <property type="entry name" value="BPD_transp_1"/>
    <property type="match status" value="1"/>
</dbReference>
<sequence>MGDEHVPARNVPATELEYLTLEATDTDVGRAGGGSGTVTPVAAKTEFRLVLSRFLRHRAALAGLVVLALIVLLAFTSIGWGPIPGWWKYDYTDFATQLTDGGAPTLSLWPPSLGEHPFGQSNEGRDYFALVMRGLQQSLIIAFLVGITSTILGTVIGAVAGYFRGWAEGVLMRITDVIITIPLLAIAAVVANSVGGGGILFLGLLLGLFTWTGLARIVRGEFLSLREKEFVDAARSVGASSGRIIFRHILPNTIGVITVSATLSISGAILLESALSFLNLGVKSPDTSLGLLLQQYRQAMDVRPYLFWWPGVLIVLISLAINFIGDGLRDAFDPRQNRAKA</sequence>
<evidence type="ECO:0000256" key="2">
    <source>
        <dbReference type="ARBA" id="ARBA00022448"/>
    </source>
</evidence>
<comment type="subcellular location">
    <subcellularLocation>
        <location evidence="1 7">Cell membrane</location>
        <topology evidence="1 7">Multi-pass membrane protein</topology>
    </subcellularLocation>
</comment>
<dbReference type="Gene3D" id="1.10.3720.10">
    <property type="entry name" value="MetI-like"/>
    <property type="match status" value="1"/>
</dbReference>
<protein>
    <submittedName>
        <fullName evidence="9">ABC transporter permease</fullName>
    </submittedName>
</protein>
<dbReference type="InterPro" id="IPR050366">
    <property type="entry name" value="BP-dependent_transpt_permease"/>
</dbReference>
<dbReference type="InterPro" id="IPR025966">
    <property type="entry name" value="OppC_N"/>
</dbReference>
<feature type="transmembrane region" description="Helical" evidence="7">
    <location>
        <begin position="170"/>
        <end position="191"/>
    </location>
</feature>
<evidence type="ECO:0000256" key="3">
    <source>
        <dbReference type="ARBA" id="ARBA00022475"/>
    </source>
</evidence>
<evidence type="ECO:0000313" key="10">
    <source>
        <dbReference type="Proteomes" id="UP000663801"/>
    </source>
</evidence>
<evidence type="ECO:0000259" key="8">
    <source>
        <dbReference type="PROSITE" id="PS50928"/>
    </source>
</evidence>
<dbReference type="InterPro" id="IPR035906">
    <property type="entry name" value="MetI-like_sf"/>
</dbReference>
<dbReference type="EMBL" id="JAERWL010000009">
    <property type="protein sequence ID" value="MBM9476941.1"/>
    <property type="molecule type" value="Genomic_DNA"/>
</dbReference>